<dbReference type="PROSITE" id="PS52035">
    <property type="entry name" value="PEPTIDASE_M14"/>
    <property type="match status" value="1"/>
</dbReference>
<dbReference type="SUPFAM" id="SSF53187">
    <property type="entry name" value="Zn-dependent exopeptidases"/>
    <property type="match status" value="1"/>
</dbReference>
<evidence type="ECO:0000256" key="1">
    <source>
        <dbReference type="ARBA" id="ARBA00001947"/>
    </source>
</evidence>
<feature type="domain" description="Peptidase M14" evidence="2">
    <location>
        <begin position="1"/>
        <end position="121"/>
    </location>
</feature>
<dbReference type="InterPro" id="IPR000834">
    <property type="entry name" value="Peptidase_M14"/>
</dbReference>
<organism evidence="3">
    <name type="scientific">marine sediment metagenome</name>
    <dbReference type="NCBI Taxonomy" id="412755"/>
    <lineage>
        <taxon>unclassified sequences</taxon>
        <taxon>metagenomes</taxon>
        <taxon>ecological metagenomes</taxon>
    </lineage>
</organism>
<feature type="non-terminal residue" evidence="3">
    <location>
        <position position="1"/>
    </location>
</feature>
<dbReference type="PANTHER" id="PTHR12756">
    <property type="entry name" value="CYTOSOLIC CARBOXYPEPTIDASE"/>
    <property type="match status" value="1"/>
</dbReference>
<evidence type="ECO:0000313" key="3">
    <source>
        <dbReference type="EMBL" id="GAI13174.1"/>
    </source>
</evidence>
<dbReference type="InterPro" id="IPR050821">
    <property type="entry name" value="Cytosolic_carboxypeptidase"/>
</dbReference>
<dbReference type="GO" id="GO:0006508">
    <property type="term" value="P:proteolysis"/>
    <property type="evidence" value="ECO:0007669"/>
    <property type="project" value="InterPro"/>
</dbReference>
<gene>
    <name evidence="3" type="ORF">S06H3_13234</name>
</gene>
<dbReference type="PANTHER" id="PTHR12756:SF45">
    <property type="entry name" value="CYTOSOLIC CARBOXYPEPTIDASE NNA1"/>
    <property type="match status" value="1"/>
</dbReference>
<evidence type="ECO:0000259" key="2">
    <source>
        <dbReference type="PROSITE" id="PS52035"/>
    </source>
</evidence>
<accession>X1N3J4</accession>
<dbReference type="AlphaFoldDB" id="X1N3J4"/>
<comment type="cofactor">
    <cofactor evidence="1">
        <name>Zn(2+)</name>
        <dbReference type="ChEBI" id="CHEBI:29105"/>
    </cofactor>
</comment>
<protein>
    <recommendedName>
        <fullName evidence="2">Peptidase M14 domain-containing protein</fullName>
    </recommendedName>
</protein>
<sequence>DAGAYMAEGVINFLTSDTAEAKEAREAFNYFIVPMMNPDGIYGGTSRYNMQMEDLNNIWLNDEKAQAEVSRVKDWVKTWYADGKEIDLFIDIHNHSQFYRYNVLVFQNHDLDSLATVMDKH</sequence>
<proteinExistence type="predicted"/>
<dbReference type="Gene3D" id="3.40.630.10">
    <property type="entry name" value="Zn peptidases"/>
    <property type="match status" value="1"/>
</dbReference>
<dbReference type="EMBL" id="BARV01006457">
    <property type="protein sequence ID" value="GAI13174.1"/>
    <property type="molecule type" value="Genomic_DNA"/>
</dbReference>
<reference evidence="3" key="1">
    <citation type="journal article" date="2014" name="Front. Microbiol.">
        <title>High frequency of phylogenetically diverse reductive dehalogenase-homologous genes in deep subseafloor sedimentary metagenomes.</title>
        <authorList>
            <person name="Kawai M."/>
            <person name="Futagami T."/>
            <person name="Toyoda A."/>
            <person name="Takaki Y."/>
            <person name="Nishi S."/>
            <person name="Hori S."/>
            <person name="Arai W."/>
            <person name="Tsubouchi T."/>
            <person name="Morono Y."/>
            <person name="Uchiyama I."/>
            <person name="Ito T."/>
            <person name="Fujiyama A."/>
            <person name="Inagaki F."/>
            <person name="Takami H."/>
        </authorList>
    </citation>
    <scope>NUCLEOTIDE SEQUENCE</scope>
    <source>
        <strain evidence="3">Expedition CK06-06</strain>
    </source>
</reference>
<dbReference type="GO" id="GO:0004181">
    <property type="term" value="F:metallocarboxypeptidase activity"/>
    <property type="evidence" value="ECO:0007669"/>
    <property type="project" value="InterPro"/>
</dbReference>
<dbReference type="GO" id="GO:0008270">
    <property type="term" value="F:zinc ion binding"/>
    <property type="evidence" value="ECO:0007669"/>
    <property type="project" value="InterPro"/>
</dbReference>
<comment type="caution">
    <text evidence="3">The sequence shown here is derived from an EMBL/GenBank/DDBJ whole genome shotgun (WGS) entry which is preliminary data.</text>
</comment>
<name>X1N3J4_9ZZZZ</name>